<dbReference type="Pfam" id="PF25396">
    <property type="entry name" value="ZNFX1"/>
    <property type="match status" value="1"/>
</dbReference>
<keyword evidence="1" id="KW-0547">Nucleotide-binding</keyword>
<protein>
    <submittedName>
        <fullName evidence="6">Uncharacterized protein</fullName>
    </submittedName>
</protein>
<feature type="region of interest" description="Disordered" evidence="2">
    <location>
        <begin position="1482"/>
        <end position="1532"/>
    </location>
</feature>
<feature type="domain" description="DNA2/NAM7 helicase helicase" evidence="3">
    <location>
        <begin position="422"/>
        <end position="791"/>
    </location>
</feature>
<dbReference type="InterPro" id="IPR057373">
    <property type="entry name" value="ZNFX1"/>
</dbReference>
<dbReference type="InterPro" id="IPR041679">
    <property type="entry name" value="DNA2/NAM7-like_C"/>
</dbReference>
<gene>
    <name evidence="6" type="ORF">TWF481_007598</name>
</gene>
<evidence type="ECO:0000256" key="1">
    <source>
        <dbReference type="ARBA" id="ARBA00022806"/>
    </source>
</evidence>
<dbReference type="SUPFAM" id="SSF52540">
    <property type="entry name" value="P-loop containing nucleoside triphosphate hydrolases"/>
    <property type="match status" value="1"/>
</dbReference>
<dbReference type="GO" id="GO:0031048">
    <property type="term" value="P:regulatory ncRNA-mediated heterochromatin formation"/>
    <property type="evidence" value="ECO:0007669"/>
    <property type="project" value="TreeGrafter"/>
</dbReference>
<keyword evidence="1" id="KW-0378">Hydrolase</keyword>
<dbReference type="Proteomes" id="UP001370758">
    <property type="component" value="Unassembled WGS sequence"/>
</dbReference>
<dbReference type="PANTHER" id="PTHR10887:SF341">
    <property type="entry name" value="NFX1-TYPE ZINC FINGER-CONTAINING PROTEIN 1"/>
    <property type="match status" value="1"/>
</dbReference>
<dbReference type="PANTHER" id="PTHR10887">
    <property type="entry name" value="DNA2/NAM7 HELICASE FAMILY"/>
    <property type="match status" value="1"/>
</dbReference>
<dbReference type="InterPro" id="IPR045055">
    <property type="entry name" value="DNA2/NAM7-like"/>
</dbReference>
<feature type="compositionally biased region" description="Polar residues" evidence="2">
    <location>
        <begin position="34"/>
        <end position="44"/>
    </location>
</feature>
<comment type="caution">
    <text evidence="6">The sequence shown here is derived from an EMBL/GenBank/DDBJ whole genome shotgun (WGS) entry which is preliminary data.</text>
</comment>
<dbReference type="EMBL" id="JAVHJL010000004">
    <property type="protein sequence ID" value="KAK6505706.1"/>
    <property type="molecule type" value="Genomic_DNA"/>
</dbReference>
<dbReference type="GO" id="GO:0004386">
    <property type="term" value="F:helicase activity"/>
    <property type="evidence" value="ECO:0007669"/>
    <property type="project" value="InterPro"/>
</dbReference>
<name>A0AAV9WDS1_9PEZI</name>
<feature type="region of interest" description="Disordered" evidence="2">
    <location>
        <begin position="1135"/>
        <end position="1270"/>
    </location>
</feature>
<keyword evidence="1" id="KW-0347">Helicase</keyword>
<feature type="compositionally biased region" description="Polar residues" evidence="2">
    <location>
        <begin position="1170"/>
        <end position="1179"/>
    </location>
</feature>
<dbReference type="InterPro" id="IPR041677">
    <property type="entry name" value="DNA2/NAM7_AAA_11"/>
</dbReference>
<dbReference type="InterPro" id="IPR027417">
    <property type="entry name" value="P-loop_NTPase"/>
</dbReference>
<feature type="region of interest" description="Disordered" evidence="2">
    <location>
        <begin position="1"/>
        <end position="118"/>
    </location>
</feature>
<feature type="compositionally biased region" description="Polar residues" evidence="2">
    <location>
        <begin position="98"/>
        <end position="115"/>
    </location>
</feature>
<evidence type="ECO:0000313" key="6">
    <source>
        <dbReference type="EMBL" id="KAK6505706.1"/>
    </source>
</evidence>
<dbReference type="Pfam" id="PF13086">
    <property type="entry name" value="AAA_11"/>
    <property type="match status" value="1"/>
</dbReference>
<feature type="domain" description="ZNFX1" evidence="5">
    <location>
        <begin position="235"/>
        <end position="343"/>
    </location>
</feature>
<feature type="compositionally biased region" description="Polar residues" evidence="2">
    <location>
        <begin position="1223"/>
        <end position="1233"/>
    </location>
</feature>
<feature type="domain" description="DNA2/NAM7 helicase-like C-terminal" evidence="4">
    <location>
        <begin position="806"/>
        <end position="995"/>
    </location>
</feature>
<sequence>MSSNFELNGRPTGRANSRGGRGRGGGNFPRAAGSQSGRPVQQQVAYGRDPADDDMLQGQQAGGRFPPPITFPAQRSHHHQSSSSSSNRGNSGSRRGKMTSSHNNTHFQVSGNQADDNGEMNAHLSERLVATSRPRDRATASYSSVPRNPLVEHYERALPFSTDDEVPSAWRLLPEVPSTEELMTDVVDLPINEVEHPWESIDDYLGAHYELLREDSFSPLRDAVGRFRKEPTMDDEHQICVYESCRIVGVTFAYSGICVKMSFSTNRARKRIAWENSKRLCPGTLVALTTDNFQSVVRVATVAARPISGLEGDLPYGTVVDLLLHPDELELDPTKTWIMVESRSGYFEAFKHTLRALQRMDGNFPFNKILTLQDTAVGTPQFLKEKPGLNLAPCFNDSDSAALQNVNILKGFPKKSQVTTSMDEFQLEAVERILTKELAIVQGPPGCGKTFVSTKSIAAMVANSKPKDPPIIIACQTNHALDQLLRHVIEFESRVIRLGGRTQDTGVIRERTLFNVRQQVGNVIVQGSGIHRCRSKFKSLEKRARGLLECLSERNLTPDNLLLYNIITQTQRDKFHKRVDQWVKLSVGNKESAISPMIAWIGDALRPRPRREVMACDIEDEDIGVEELKDLEAEFNDEWDGKLYGTFVEFERKMQVITRPAVTKETVLGYMKKDDLWDIPEPVRGDVYAHLENLYITAIEEEMRKINKEYAQNVTEYKIAKWEADAHILEKARVIGLTTTGVSKYRSLVAALQPRICLIEEAAETLEGPLIAACYPSIQQLVLVGDHKQLKGHCNVMELDKPPYNLSVSMFERLVNNGIEYSGLKKQRRMRPEIRRILMPIYEDLEDDSQVFNMKPVPGMGNTNLFFFAHEVPEEQDELSKKNSHEAQMIVGFCQYLVENGIARKEITILTFYTGQARELRRLLSRNEKLNKGAIGKDRIRVATVDSFQGEENEVVILSLCRSNAQLNIGFLNVPNRVCVSISRAKRGFYMFGNANLLSQTSGLWWDILQIMNERNPPAIGTMLPVTCQRHKNITQMQYVADWHEIDGGCKNPCGESLDCGHRCTLMCHPYEHNRVCCAEPCRKSLPCGHPCSNKCFQACSVGKCGYCNHTPNQGQYSTYNPNSHMDRLADQLGGARATDSNQPARAPPPAHYQNPSSSNTMGRPLGQFPTPQTASSQAVRGPPPAQYQNPHFNKPVERLSEPFPNTQTAKSSQTVRGPPPSHYQNPSSSNTMGRPLEQFPTPQAASSQAVRGPPPAQYQNPHFNKPVERLSEPFPNIQTAKSSQTVRGPPPSHYQSSIPNKAMERHSEPVPIFQTTNTNPMARGPPPNNYQARQSSKRVEELSERLAEVKTTDMIPTVLNPTSPGKKSSPSKAPRRVREAITPLISWDNVPPQPTTSVPSFSTLGWDGDVMQPTIPKRQKEPAPIPSAPAKTIPDPKSPSKKEPEMLLIDFDADVFEPLPPDKNNEILLAAPIDNTADIVSAVPNKEQKQEEIKSQSPVDDKVLSTSTEKAKLEESPTSSGRRHESSEDYNLDQLKEFVHKQSRERLKLAGKNSDGAIASLQKDEVSKKAKDQGSSVAKKADTNLISFDDEPVTKTLASGGSGIVPFTDMNKVLLTTETQAYISTDKKKGGLVDEKKGNEAPSEKRGFSELDLLLDF</sequence>
<feature type="compositionally biased region" description="Basic and acidic residues" evidence="2">
    <location>
        <begin position="1487"/>
        <end position="1516"/>
    </location>
</feature>
<feature type="compositionally biased region" description="Polar residues" evidence="2">
    <location>
        <begin position="1204"/>
        <end position="1216"/>
    </location>
</feature>
<keyword evidence="7" id="KW-1185">Reference proteome</keyword>
<organism evidence="6 7">
    <name type="scientific">Arthrobotrys musiformis</name>
    <dbReference type="NCBI Taxonomy" id="47236"/>
    <lineage>
        <taxon>Eukaryota</taxon>
        <taxon>Fungi</taxon>
        <taxon>Dikarya</taxon>
        <taxon>Ascomycota</taxon>
        <taxon>Pezizomycotina</taxon>
        <taxon>Orbiliomycetes</taxon>
        <taxon>Orbiliales</taxon>
        <taxon>Orbiliaceae</taxon>
        <taxon>Arthrobotrys</taxon>
    </lineage>
</organism>
<feature type="compositionally biased region" description="Low complexity" evidence="2">
    <location>
        <begin position="1362"/>
        <end position="1373"/>
    </location>
</feature>
<feature type="compositionally biased region" description="Basic and acidic residues" evidence="2">
    <location>
        <begin position="1563"/>
        <end position="1573"/>
    </location>
</feature>
<dbReference type="CDD" id="cd06008">
    <property type="entry name" value="NF-X1-zinc-finger"/>
    <property type="match status" value="1"/>
</dbReference>
<evidence type="ECO:0000313" key="7">
    <source>
        <dbReference type="Proteomes" id="UP001370758"/>
    </source>
</evidence>
<dbReference type="GO" id="GO:0031380">
    <property type="term" value="C:nuclear RNA-directed RNA polymerase complex"/>
    <property type="evidence" value="ECO:0007669"/>
    <property type="project" value="TreeGrafter"/>
</dbReference>
<keyword evidence="1" id="KW-0067">ATP-binding</keyword>
<feature type="compositionally biased region" description="Polar residues" evidence="2">
    <location>
        <begin position="1241"/>
        <end position="1250"/>
    </location>
</feature>
<accession>A0AAV9WDS1</accession>
<dbReference type="Pfam" id="PF13087">
    <property type="entry name" value="AAA_12"/>
    <property type="match status" value="1"/>
</dbReference>
<reference evidence="6 7" key="1">
    <citation type="submission" date="2023-08" db="EMBL/GenBank/DDBJ databases">
        <authorList>
            <person name="Palmer J.M."/>
        </authorList>
    </citation>
    <scope>NUCLEOTIDE SEQUENCE [LARGE SCALE GENOMIC DNA]</scope>
    <source>
        <strain evidence="6 7">TWF481</strain>
    </source>
</reference>
<dbReference type="Gene3D" id="3.40.50.300">
    <property type="entry name" value="P-loop containing nucleotide triphosphate hydrolases"/>
    <property type="match status" value="3"/>
</dbReference>
<feature type="compositionally biased region" description="Basic and acidic residues" evidence="2">
    <location>
        <begin position="1338"/>
        <end position="1352"/>
    </location>
</feature>
<evidence type="ECO:0000259" key="3">
    <source>
        <dbReference type="Pfam" id="PF13086"/>
    </source>
</evidence>
<evidence type="ECO:0000259" key="4">
    <source>
        <dbReference type="Pfam" id="PF13087"/>
    </source>
</evidence>
<feature type="region of interest" description="Disordered" evidence="2">
    <location>
        <begin position="1280"/>
        <end position="1299"/>
    </location>
</feature>
<proteinExistence type="predicted"/>
<dbReference type="InterPro" id="IPR047187">
    <property type="entry name" value="SF1_C_Upf1"/>
</dbReference>
<feature type="compositionally biased region" description="Low complexity" evidence="2">
    <location>
        <begin position="81"/>
        <end position="93"/>
    </location>
</feature>
<dbReference type="CDD" id="cd18808">
    <property type="entry name" value="SF1_C_Upf1"/>
    <property type="match status" value="1"/>
</dbReference>
<evidence type="ECO:0000259" key="5">
    <source>
        <dbReference type="Pfam" id="PF25396"/>
    </source>
</evidence>
<dbReference type="FunFam" id="3.40.50.300:FF:001366">
    <property type="entry name" value="ATP binding protein, putative"/>
    <property type="match status" value="1"/>
</dbReference>
<evidence type="ECO:0000256" key="2">
    <source>
        <dbReference type="SAM" id="MobiDB-lite"/>
    </source>
</evidence>
<feature type="region of interest" description="Disordered" evidence="2">
    <location>
        <begin position="1313"/>
        <end position="1446"/>
    </location>
</feature>
<feature type="region of interest" description="Disordered" evidence="2">
    <location>
        <begin position="1549"/>
        <end position="1581"/>
    </location>
</feature>